<organism evidence="1 2">
    <name type="scientific">Deinococcus metalli</name>
    <dbReference type="NCBI Taxonomy" id="1141878"/>
    <lineage>
        <taxon>Bacteria</taxon>
        <taxon>Thermotogati</taxon>
        <taxon>Deinococcota</taxon>
        <taxon>Deinococci</taxon>
        <taxon>Deinococcales</taxon>
        <taxon>Deinococcaceae</taxon>
        <taxon>Deinococcus</taxon>
    </lineage>
</organism>
<keyword evidence="2" id="KW-1185">Reference proteome</keyword>
<dbReference type="Proteomes" id="UP000619376">
    <property type="component" value="Unassembled WGS sequence"/>
</dbReference>
<reference evidence="2" key="1">
    <citation type="journal article" date="2019" name="Int. J. Syst. Evol. Microbiol.">
        <title>The Global Catalogue of Microorganisms (GCM) 10K type strain sequencing project: providing services to taxonomists for standard genome sequencing and annotation.</title>
        <authorList>
            <consortium name="The Broad Institute Genomics Platform"/>
            <consortium name="The Broad Institute Genome Sequencing Center for Infectious Disease"/>
            <person name="Wu L."/>
            <person name="Ma J."/>
        </authorList>
    </citation>
    <scope>NUCLEOTIDE SEQUENCE [LARGE SCALE GENOMIC DNA]</scope>
    <source>
        <strain evidence="2">CGMCC 1.18437</strain>
    </source>
</reference>
<evidence type="ECO:0000313" key="2">
    <source>
        <dbReference type="Proteomes" id="UP000619376"/>
    </source>
</evidence>
<sequence>MTILPTPPNHMAPLSASPAALATTGSEVALFTALDAHGFWLTGPTISLRGESGSVYLSSAHHPMWERRRPTHRWTAVDTGTVLDGSQGPVVVIVRQTTGRTRVNRSRGRPSRAAVLAEATATTDRLLAALAHARIPTLVDHQHGTMLRHRIPDVPYGLRTLMNDLGKPHSAQVQLAPVLSAWLAGGQLDAHDPDLVAACSHADVQLYWLEQVDHLVRYQEQLTDADLGRLALVGANDNPAAGDLVTADLRTLPGDRLCRVGQYVEARCAQVSARRPWYQTF</sequence>
<comment type="caution">
    <text evidence="1">The sequence shown here is derived from an EMBL/GenBank/DDBJ whole genome shotgun (WGS) entry which is preliminary data.</text>
</comment>
<proteinExistence type="predicted"/>
<gene>
    <name evidence="1" type="ORF">GCM10017781_44340</name>
</gene>
<name>A0ABQ3JYY6_9DEIO</name>
<evidence type="ECO:0000313" key="1">
    <source>
        <dbReference type="EMBL" id="GHF63519.1"/>
    </source>
</evidence>
<protein>
    <submittedName>
        <fullName evidence="1">Uncharacterized protein</fullName>
    </submittedName>
</protein>
<accession>A0ABQ3JYY6</accession>
<dbReference type="EMBL" id="BNAJ01000018">
    <property type="protein sequence ID" value="GHF63519.1"/>
    <property type="molecule type" value="Genomic_DNA"/>
</dbReference>